<evidence type="ECO:0000256" key="4">
    <source>
        <dbReference type="ARBA" id="ARBA00023157"/>
    </source>
</evidence>
<evidence type="ECO:0000259" key="6">
    <source>
        <dbReference type="Pfam" id="PF00462"/>
    </source>
</evidence>
<proteinExistence type="inferred from homology"/>
<dbReference type="InterPro" id="IPR011767">
    <property type="entry name" value="GLR_AS"/>
</dbReference>
<feature type="domain" description="Glutaredoxin" evidence="6">
    <location>
        <begin position="21"/>
        <end position="85"/>
    </location>
</feature>
<dbReference type="GO" id="GO:0015038">
    <property type="term" value="F:glutathione disulfide oxidoreductase activity"/>
    <property type="evidence" value="ECO:0007669"/>
    <property type="project" value="TreeGrafter"/>
</dbReference>
<dbReference type="PROSITE" id="PS00195">
    <property type="entry name" value="GLUTAREDOXIN_1"/>
    <property type="match status" value="1"/>
</dbReference>
<dbReference type="InterPro" id="IPR002109">
    <property type="entry name" value="Glutaredoxin"/>
</dbReference>
<dbReference type="AlphaFoldDB" id="A0AAW1Q7X2"/>
<dbReference type="PRINTS" id="PR00160">
    <property type="entry name" value="GLUTAREDOXIN"/>
</dbReference>
<dbReference type="InterPro" id="IPR036249">
    <property type="entry name" value="Thioredoxin-like_sf"/>
</dbReference>
<evidence type="ECO:0000256" key="5">
    <source>
        <dbReference type="ARBA" id="ARBA00023284"/>
    </source>
</evidence>
<dbReference type="EMBL" id="JALJOR010000004">
    <property type="protein sequence ID" value="KAK9818046.1"/>
    <property type="molecule type" value="Genomic_DNA"/>
</dbReference>
<comment type="similarity">
    <text evidence="1">Belongs to the glutaredoxin family. CPYC subfamily.</text>
</comment>
<dbReference type="PROSITE" id="PS51354">
    <property type="entry name" value="GLUTAREDOXIN_2"/>
    <property type="match status" value="1"/>
</dbReference>
<dbReference type="GO" id="GO:0034599">
    <property type="term" value="P:cellular response to oxidative stress"/>
    <property type="evidence" value="ECO:0007669"/>
    <property type="project" value="TreeGrafter"/>
</dbReference>
<organism evidence="7 8">
    <name type="scientific">[Myrmecia] bisecta</name>
    <dbReference type="NCBI Taxonomy" id="41462"/>
    <lineage>
        <taxon>Eukaryota</taxon>
        <taxon>Viridiplantae</taxon>
        <taxon>Chlorophyta</taxon>
        <taxon>core chlorophytes</taxon>
        <taxon>Trebouxiophyceae</taxon>
        <taxon>Trebouxiales</taxon>
        <taxon>Trebouxiaceae</taxon>
        <taxon>Myrmecia</taxon>
    </lineage>
</organism>
<protein>
    <recommendedName>
        <fullName evidence="6">Glutaredoxin domain-containing protein</fullName>
    </recommendedName>
</protein>
<evidence type="ECO:0000256" key="1">
    <source>
        <dbReference type="ARBA" id="ARBA00007190"/>
    </source>
</evidence>
<gene>
    <name evidence="7" type="ORF">WJX72_006254</name>
</gene>
<dbReference type="FunFam" id="3.40.30.10:FF:000026">
    <property type="entry name" value="Glutaredoxin 2"/>
    <property type="match status" value="1"/>
</dbReference>
<dbReference type="PANTHER" id="PTHR45694">
    <property type="entry name" value="GLUTAREDOXIN 2"/>
    <property type="match status" value="1"/>
</dbReference>
<keyword evidence="2" id="KW-0813">Transport</keyword>
<accession>A0AAW1Q7X2</accession>
<evidence type="ECO:0000256" key="3">
    <source>
        <dbReference type="ARBA" id="ARBA00022982"/>
    </source>
</evidence>
<keyword evidence="4" id="KW-1015">Disulfide bond</keyword>
<keyword evidence="5" id="KW-0676">Redox-active center</keyword>
<dbReference type="NCBIfam" id="TIGR02180">
    <property type="entry name" value="GRX_euk"/>
    <property type="match status" value="1"/>
</dbReference>
<evidence type="ECO:0000313" key="8">
    <source>
        <dbReference type="Proteomes" id="UP001489004"/>
    </source>
</evidence>
<evidence type="ECO:0000256" key="2">
    <source>
        <dbReference type="ARBA" id="ARBA00022448"/>
    </source>
</evidence>
<evidence type="ECO:0000313" key="7">
    <source>
        <dbReference type="EMBL" id="KAK9818046.1"/>
    </source>
</evidence>
<reference evidence="7 8" key="1">
    <citation type="journal article" date="2024" name="Nat. Commun.">
        <title>Phylogenomics reveals the evolutionary origins of lichenization in chlorophyte algae.</title>
        <authorList>
            <person name="Puginier C."/>
            <person name="Libourel C."/>
            <person name="Otte J."/>
            <person name="Skaloud P."/>
            <person name="Haon M."/>
            <person name="Grisel S."/>
            <person name="Petersen M."/>
            <person name="Berrin J.G."/>
            <person name="Delaux P.M."/>
            <person name="Dal Grande F."/>
            <person name="Keller J."/>
        </authorList>
    </citation>
    <scope>NUCLEOTIDE SEQUENCE [LARGE SCALE GENOMIC DNA]</scope>
    <source>
        <strain evidence="7 8">SAG 2043</strain>
    </source>
</reference>
<name>A0AAW1Q7X2_9CHLO</name>
<comment type="caution">
    <text evidence="7">The sequence shown here is derived from an EMBL/GenBank/DDBJ whole genome shotgun (WGS) entry which is preliminary data.</text>
</comment>
<sequence length="110" mass="12034">MSGRREQAKQFVSQALADQKVVVFSKSYCPFCKKAKDALATILDPSMFVVYELDERNDCIEIQDALAEVSGGRSVPRVFVDSQFIGGGDDTARMAKNGELQKLLADKGAL</sequence>
<dbReference type="Proteomes" id="UP001489004">
    <property type="component" value="Unassembled WGS sequence"/>
</dbReference>
<dbReference type="SUPFAM" id="SSF52833">
    <property type="entry name" value="Thioredoxin-like"/>
    <property type="match status" value="1"/>
</dbReference>
<dbReference type="CDD" id="cd03419">
    <property type="entry name" value="GRX_GRXh_1_2_like"/>
    <property type="match status" value="1"/>
</dbReference>
<keyword evidence="3" id="KW-0249">Electron transport</keyword>
<keyword evidence="8" id="KW-1185">Reference proteome</keyword>
<dbReference type="InterPro" id="IPR011899">
    <property type="entry name" value="Glutaredoxin_euk/vir"/>
</dbReference>
<dbReference type="Pfam" id="PF00462">
    <property type="entry name" value="Glutaredoxin"/>
    <property type="match status" value="1"/>
</dbReference>
<dbReference type="PANTHER" id="PTHR45694:SF5">
    <property type="entry name" value="GLUTAREDOXIN 2"/>
    <property type="match status" value="1"/>
</dbReference>
<dbReference type="InterPro" id="IPR014025">
    <property type="entry name" value="Glutaredoxin_subgr"/>
</dbReference>
<dbReference type="GO" id="GO:0005737">
    <property type="term" value="C:cytoplasm"/>
    <property type="evidence" value="ECO:0007669"/>
    <property type="project" value="TreeGrafter"/>
</dbReference>
<dbReference type="Gene3D" id="3.40.30.10">
    <property type="entry name" value="Glutaredoxin"/>
    <property type="match status" value="1"/>
</dbReference>